<dbReference type="PROSITE" id="PS51186">
    <property type="entry name" value="GNAT"/>
    <property type="match status" value="1"/>
</dbReference>
<evidence type="ECO:0000259" key="16">
    <source>
        <dbReference type="PROSITE" id="PS51186"/>
    </source>
</evidence>
<dbReference type="Gene3D" id="3.40.630.30">
    <property type="match status" value="1"/>
</dbReference>
<evidence type="ECO:0000256" key="11">
    <source>
        <dbReference type="ARBA" id="ARBA00023014"/>
    </source>
</evidence>
<keyword evidence="7" id="KW-0819">tRNA processing</keyword>
<dbReference type="GO" id="GO:0051539">
    <property type="term" value="F:4 iron, 4 sulfur cluster binding"/>
    <property type="evidence" value="ECO:0007669"/>
    <property type="project" value="UniProtKB-KW"/>
</dbReference>
<evidence type="ECO:0000256" key="2">
    <source>
        <dbReference type="ARBA" id="ARBA00005494"/>
    </source>
</evidence>
<keyword evidence="5 18" id="KW-0808">Transferase</keyword>
<keyword evidence="10 15" id="KW-0408">Iron</keyword>
<dbReference type="SFLD" id="SFLDS00029">
    <property type="entry name" value="Radical_SAM"/>
    <property type="match status" value="1"/>
</dbReference>
<evidence type="ECO:0000256" key="1">
    <source>
        <dbReference type="ARBA" id="ARBA00005217"/>
    </source>
</evidence>
<dbReference type="NCBIfam" id="TIGR01211">
    <property type="entry name" value="ELP3"/>
    <property type="match status" value="1"/>
</dbReference>
<feature type="binding site" evidence="15">
    <location>
        <position position="87"/>
    </location>
    <ligand>
        <name>[4Fe-4S] cluster</name>
        <dbReference type="ChEBI" id="CHEBI:49883"/>
        <note>4Fe-4S-S-AdoMet</note>
    </ligand>
</feature>
<dbReference type="GO" id="GO:0000049">
    <property type="term" value="F:tRNA binding"/>
    <property type="evidence" value="ECO:0007669"/>
    <property type="project" value="UniProtKB-KW"/>
</dbReference>
<dbReference type="InterPro" id="IPR007197">
    <property type="entry name" value="rSAM"/>
</dbReference>
<dbReference type="EMBL" id="MT631713">
    <property type="protein sequence ID" value="QNO58085.1"/>
    <property type="molecule type" value="Genomic_DNA"/>
</dbReference>
<keyword evidence="8 15" id="KW-0479">Metal-binding</keyword>
<proteinExistence type="inferred from homology"/>
<dbReference type="CDD" id="cd04301">
    <property type="entry name" value="NAT_SF"/>
    <property type="match status" value="1"/>
</dbReference>
<feature type="binding site" evidence="15">
    <location>
        <position position="92"/>
    </location>
    <ligand>
        <name>[4Fe-4S] cluster</name>
        <dbReference type="ChEBI" id="CHEBI:49883"/>
        <note>4Fe-4S-S-AdoMet</note>
    </ligand>
</feature>
<keyword evidence="3" id="KW-0004">4Fe-4S</keyword>
<dbReference type="InterPro" id="IPR013785">
    <property type="entry name" value="Aldolase_TIM"/>
</dbReference>
<keyword evidence="6" id="KW-0949">S-adenosyl-L-methionine</keyword>
<dbReference type="EC" id="2.3.1.311" evidence="13"/>
<dbReference type="InterPro" id="IPR006638">
    <property type="entry name" value="Elp3/MiaA/NifB-like_rSAM"/>
</dbReference>
<gene>
    <name evidence="18" type="ORF">OJKMNAAM_00006</name>
</gene>
<dbReference type="InterPro" id="IPR032432">
    <property type="entry name" value="Radical_SAM_C"/>
</dbReference>
<dbReference type="AlphaFoldDB" id="A0A7G9ZCV1"/>
<reference evidence="18" key="1">
    <citation type="submission" date="2020-06" db="EMBL/GenBank/DDBJ databases">
        <title>Unique genomic features of the anaerobic methanotrophic archaea.</title>
        <authorList>
            <person name="Chadwick G.L."/>
            <person name="Skennerton C.T."/>
            <person name="Laso-Perez R."/>
            <person name="Leu A.O."/>
            <person name="Speth D.R."/>
            <person name="Yu H."/>
            <person name="Morgan-Lang C."/>
            <person name="Hatzenpichler R."/>
            <person name="Goudeau D."/>
            <person name="Malmstrom R."/>
            <person name="Brazelton W.J."/>
            <person name="Woyke T."/>
            <person name="Hallam S.J."/>
            <person name="Tyson G.W."/>
            <person name="Wegener G."/>
            <person name="Boetius A."/>
            <person name="Orphan V."/>
        </authorList>
    </citation>
    <scope>NUCLEOTIDE SEQUENCE</scope>
</reference>
<evidence type="ECO:0000256" key="14">
    <source>
        <dbReference type="ARBA" id="ARBA00047372"/>
    </source>
</evidence>
<evidence type="ECO:0000256" key="10">
    <source>
        <dbReference type="ARBA" id="ARBA00023004"/>
    </source>
</evidence>
<evidence type="ECO:0000256" key="12">
    <source>
        <dbReference type="ARBA" id="ARBA00023315"/>
    </source>
</evidence>
<comment type="cofactor">
    <cofactor evidence="15">
        <name>[4Fe-4S] cluster</name>
        <dbReference type="ChEBI" id="CHEBI:49883"/>
    </cofactor>
    <text evidence="15">Binds 1 [4Fe-4S] cluster. The cluster is coordinated with 3 cysteines and an exchangeable S-adenosyl-L-methionine.</text>
</comment>
<evidence type="ECO:0000256" key="4">
    <source>
        <dbReference type="ARBA" id="ARBA00022555"/>
    </source>
</evidence>
<accession>A0A7G9ZCV1</accession>
<dbReference type="SMART" id="SM00729">
    <property type="entry name" value="Elp3"/>
    <property type="match status" value="1"/>
</dbReference>
<evidence type="ECO:0000256" key="3">
    <source>
        <dbReference type="ARBA" id="ARBA00022485"/>
    </source>
</evidence>
<dbReference type="InterPro" id="IPR056591">
    <property type="entry name" value="ELP3-like_N"/>
</dbReference>
<dbReference type="PANTHER" id="PTHR11135:SF7">
    <property type="entry name" value="TRNA URIDINE(34) ACETYLTRANSFERASE"/>
    <property type="match status" value="1"/>
</dbReference>
<evidence type="ECO:0000256" key="5">
    <source>
        <dbReference type="ARBA" id="ARBA00022679"/>
    </source>
</evidence>
<feature type="domain" description="Radical SAM core" evidence="17">
    <location>
        <begin position="70"/>
        <end position="331"/>
    </location>
</feature>
<dbReference type="Gene3D" id="3.20.20.70">
    <property type="entry name" value="Aldolase class I"/>
    <property type="match status" value="1"/>
</dbReference>
<evidence type="ECO:0000256" key="7">
    <source>
        <dbReference type="ARBA" id="ARBA00022694"/>
    </source>
</evidence>
<keyword evidence="12 18" id="KW-0012">Acyltransferase</keyword>
<evidence type="ECO:0000256" key="15">
    <source>
        <dbReference type="PIRSR" id="PIRSR005669-1"/>
    </source>
</evidence>
<dbReference type="InterPro" id="IPR034687">
    <property type="entry name" value="ELP3-like"/>
</dbReference>
<dbReference type="Pfam" id="PF23613">
    <property type="entry name" value="ELP3_N"/>
    <property type="match status" value="1"/>
</dbReference>
<dbReference type="GO" id="GO:0005737">
    <property type="term" value="C:cytoplasm"/>
    <property type="evidence" value="ECO:0007669"/>
    <property type="project" value="TreeGrafter"/>
</dbReference>
<dbReference type="PIRSF" id="PIRSF005669">
    <property type="entry name" value="Hist_AcTrfase_ELP3"/>
    <property type="match status" value="1"/>
</dbReference>
<comment type="pathway">
    <text evidence="1">tRNA modification.</text>
</comment>
<keyword evidence="4" id="KW-0820">tRNA-binding</keyword>
<dbReference type="GO" id="GO:0002926">
    <property type="term" value="P:tRNA wobble base 5-methoxycarbonylmethyl-2-thiouridinylation"/>
    <property type="evidence" value="ECO:0007669"/>
    <property type="project" value="TreeGrafter"/>
</dbReference>
<dbReference type="Pfam" id="PF04055">
    <property type="entry name" value="Radical_SAM"/>
    <property type="match status" value="1"/>
</dbReference>
<sequence>MAMDTTAFELACKEIADTVSEQGISESDSINALKKQISKKYRLPSIPRNSDVLKLCPDEFKARLMRKRMRTASGVAPVAVMTSPYPCPHGKCVMCPGGPFSDFESPQSYVGREPAAIRAFQHGFDPYEQVKARLYQLEEIGHDFDKVELILMGGTLTARPLEYQRWFVGRCLEAMSECGSERGREVRNTGMTFETRPDYAKEGEIDRMLAMGATKVELGVQQVNNKILATIDRGHSVEDSIAANSSVRDSALKVGFHLMPGLPGSSPEADKEMFDRIFYDSNFKPDYLKIYPTLVVKGTQLYDQWKKGDYVPLCEDEAIEIIAYAKRIIPKWVRIQRIQRDIPAQFIEAGVKKSNLRQLVNERLHEQGYKCRCIRCREAGLSHLQGRIADDSNIKFLTERYEACNGTEYFLSYEDVEADILIALLRLRFPYQPHRAELKHAALVRDLHVYGELAGLGERKVNSWQHRGYGARLLKEAEAIARDNGYLEIAVMSGIGVREYYKRFGYIQVGPFMLKRLT</sequence>
<evidence type="ECO:0000256" key="6">
    <source>
        <dbReference type="ARBA" id="ARBA00022691"/>
    </source>
</evidence>
<dbReference type="SFLD" id="SFLDF00344">
    <property type="entry name" value="ELP3-like"/>
    <property type="match status" value="1"/>
</dbReference>
<evidence type="ECO:0000313" key="18">
    <source>
        <dbReference type="EMBL" id="QNO58085.1"/>
    </source>
</evidence>
<feature type="binding site" evidence="15">
    <location>
        <position position="95"/>
    </location>
    <ligand>
        <name>[4Fe-4S] cluster</name>
        <dbReference type="ChEBI" id="CHEBI:49883"/>
        <note>4Fe-4S-S-AdoMet</note>
    </ligand>
</feature>
<dbReference type="GO" id="GO:0046872">
    <property type="term" value="F:metal ion binding"/>
    <property type="evidence" value="ECO:0007669"/>
    <property type="project" value="UniProtKB-KW"/>
</dbReference>
<dbReference type="PROSITE" id="PS51918">
    <property type="entry name" value="RADICAL_SAM"/>
    <property type="match status" value="1"/>
</dbReference>
<name>A0A7G9ZCV1_9EURY</name>
<feature type="domain" description="N-acetyltransferase" evidence="16">
    <location>
        <begin position="369"/>
        <end position="518"/>
    </location>
</feature>
<dbReference type="InterPro" id="IPR039661">
    <property type="entry name" value="ELP3"/>
</dbReference>
<dbReference type="InterPro" id="IPR058240">
    <property type="entry name" value="rSAM_sf"/>
</dbReference>
<evidence type="ECO:0000256" key="13">
    <source>
        <dbReference type="ARBA" id="ARBA00044771"/>
    </source>
</evidence>
<dbReference type="InterPro" id="IPR000182">
    <property type="entry name" value="GNAT_dom"/>
</dbReference>
<dbReference type="SUPFAM" id="SSF102114">
    <property type="entry name" value="Radical SAM enzymes"/>
    <property type="match status" value="1"/>
</dbReference>
<organism evidence="18">
    <name type="scientific">Candidatus Methanophaga sp. ANME-1 ERB7</name>
    <dbReference type="NCBI Taxonomy" id="2759913"/>
    <lineage>
        <taxon>Archaea</taxon>
        <taxon>Methanobacteriati</taxon>
        <taxon>Methanobacteriota</taxon>
        <taxon>Stenosarchaea group</taxon>
        <taxon>Methanomicrobia</taxon>
        <taxon>Candidatus Methanophagales</taxon>
        <taxon>Candidatus Methanophagaceae</taxon>
        <taxon>Candidatus Methanophaga</taxon>
    </lineage>
</organism>
<evidence type="ECO:0000256" key="9">
    <source>
        <dbReference type="ARBA" id="ARBA00022884"/>
    </source>
</evidence>
<evidence type="ECO:0000256" key="8">
    <source>
        <dbReference type="ARBA" id="ARBA00022723"/>
    </source>
</evidence>
<dbReference type="GO" id="GO:0106261">
    <property type="term" value="F:tRNA uridine(34) acetyltransferase activity"/>
    <property type="evidence" value="ECO:0007669"/>
    <property type="project" value="UniProtKB-EC"/>
</dbReference>
<protein>
    <recommendedName>
        <fullName evidence="13">tRNA carboxymethyluridine synthase</fullName>
        <ecNumber evidence="13">2.3.1.311</ecNumber>
    </recommendedName>
</protein>
<evidence type="ECO:0000259" key="17">
    <source>
        <dbReference type="PROSITE" id="PS51918"/>
    </source>
</evidence>
<comment type="similarity">
    <text evidence="2">Belongs to the ELP3 family.</text>
</comment>
<dbReference type="SUPFAM" id="SSF55729">
    <property type="entry name" value="Acyl-CoA N-acyltransferases (Nat)"/>
    <property type="match status" value="1"/>
</dbReference>
<dbReference type="SFLD" id="SFLDG01086">
    <property type="entry name" value="elongater_protein-like"/>
    <property type="match status" value="1"/>
</dbReference>
<dbReference type="PANTHER" id="PTHR11135">
    <property type="entry name" value="HISTONE ACETYLTRANSFERASE-RELATED"/>
    <property type="match status" value="1"/>
</dbReference>
<comment type="catalytic activity">
    <reaction evidence="14">
        <text>uridine(34) in tRNA + acetyl-CoA + S-adenosyl-L-methionine + H2O = 5-(carboxymethyl)uridine(34) in tRNA + 5'-deoxyadenosine + L-methionine + CoA + 2 H(+)</text>
        <dbReference type="Rhea" id="RHEA:61020"/>
        <dbReference type="Rhea" id="RHEA-COMP:10407"/>
        <dbReference type="Rhea" id="RHEA-COMP:11727"/>
        <dbReference type="ChEBI" id="CHEBI:15377"/>
        <dbReference type="ChEBI" id="CHEBI:15378"/>
        <dbReference type="ChEBI" id="CHEBI:17319"/>
        <dbReference type="ChEBI" id="CHEBI:57287"/>
        <dbReference type="ChEBI" id="CHEBI:57288"/>
        <dbReference type="ChEBI" id="CHEBI:57844"/>
        <dbReference type="ChEBI" id="CHEBI:59789"/>
        <dbReference type="ChEBI" id="CHEBI:65315"/>
        <dbReference type="ChEBI" id="CHEBI:74882"/>
        <dbReference type="EC" id="2.3.1.311"/>
    </reaction>
    <physiologicalReaction direction="left-to-right" evidence="14">
        <dbReference type="Rhea" id="RHEA:61021"/>
    </physiologicalReaction>
</comment>
<dbReference type="Pfam" id="PF16199">
    <property type="entry name" value="Radical_SAM_C"/>
    <property type="match status" value="1"/>
</dbReference>
<keyword evidence="9" id="KW-0694">RNA-binding</keyword>
<dbReference type="InterPro" id="IPR016181">
    <property type="entry name" value="Acyl_CoA_acyltransferase"/>
</dbReference>
<keyword evidence="11 15" id="KW-0411">Iron-sulfur</keyword>